<dbReference type="Pfam" id="PF01904">
    <property type="entry name" value="DUF72"/>
    <property type="match status" value="1"/>
</dbReference>
<protein>
    <submittedName>
        <fullName evidence="2">DUF72 domain-containing protein</fullName>
    </submittedName>
</protein>
<keyword evidence="1" id="KW-0472">Membrane</keyword>
<proteinExistence type="predicted"/>
<name>A0AAU8DQ21_9ACTN</name>
<dbReference type="PANTHER" id="PTHR30348">
    <property type="entry name" value="UNCHARACTERIZED PROTEIN YECE"/>
    <property type="match status" value="1"/>
</dbReference>
<organism evidence="2">
    <name type="scientific">Nakamurella sp. A5-74</name>
    <dbReference type="NCBI Taxonomy" id="3158264"/>
    <lineage>
        <taxon>Bacteria</taxon>
        <taxon>Bacillati</taxon>
        <taxon>Actinomycetota</taxon>
        <taxon>Actinomycetes</taxon>
        <taxon>Nakamurellales</taxon>
        <taxon>Nakamurellaceae</taxon>
        <taxon>Nakamurella</taxon>
    </lineage>
</organism>
<evidence type="ECO:0000313" key="2">
    <source>
        <dbReference type="EMBL" id="XCG62977.1"/>
    </source>
</evidence>
<dbReference type="PANTHER" id="PTHR30348:SF4">
    <property type="entry name" value="DUF72 DOMAIN-CONTAINING PROTEIN"/>
    <property type="match status" value="1"/>
</dbReference>
<keyword evidence="1" id="KW-1133">Transmembrane helix</keyword>
<dbReference type="EMBL" id="CP159218">
    <property type="protein sequence ID" value="XCG62977.1"/>
    <property type="molecule type" value="Genomic_DNA"/>
</dbReference>
<dbReference type="InterPro" id="IPR036520">
    <property type="entry name" value="UPF0759_sf"/>
</dbReference>
<dbReference type="InterPro" id="IPR002763">
    <property type="entry name" value="DUF72"/>
</dbReference>
<sequence length="291" mass="32852">MAGAARIRIGTSGWTYPHWRHGAFYPEGLRQREELAHLSRRMDTVEINGSFYSLQRPSSYRTWLETVPDDFEFAVKGGRFITHQKKLSNVEQPLATFFGSGLLILGPVLGPVLWQLPAQLPFHPDRIDRFLGLLPRTHGDAADLAQHADRAKFDRWDTDPVATTDVPDLSMRHALEVRHPSYLVEEFLAICRSHGVAVVCADTAGRFPWIDQPVSDLGYFRLHGSRELYASDYTGAELDGWVDRIRGWMSVPEVRQIRVYFDNDAQGFAPRNALALAARLEVGPGEASQRN</sequence>
<dbReference type="AlphaFoldDB" id="A0AAU8DQ21"/>
<evidence type="ECO:0000256" key="1">
    <source>
        <dbReference type="SAM" id="Phobius"/>
    </source>
</evidence>
<dbReference type="RefSeq" id="WP_353648592.1">
    <property type="nucleotide sequence ID" value="NZ_CP159218.1"/>
</dbReference>
<dbReference type="Gene3D" id="3.20.20.410">
    <property type="entry name" value="Protein of unknown function UPF0759"/>
    <property type="match status" value="1"/>
</dbReference>
<reference evidence="2" key="1">
    <citation type="submission" date="2024-05" db="EMBL/GenBank/DDBJ databases">
        <authorList>
            <person name="Cai S.Y."/>
            <person name="Jin L.M."/>
            <person name="Li H.R."/>
        </authorList>
    </citation>
    <scope>NUCLEOTIDE SEQUENCE</scope>
    <source>
        <strain evidence="2">A5-74</strain>
    </source>
</reference>
<keyword evidence="1" id="KW-0812">Transmembrane</keyword>
<accession>A0AAU8DQ21</accession>
<feature type="transmembrane region" description="Helical" evidence="1">
    <location>
        <begin position="94"/>
        <end position="114"/>
    </location>
</feature>
<dbReference type="SUPFAM" id="SSF117396">
    <property type="entry name" value="TM1631-like"/>
    <property type="match status" value="1"/>
</dbReference>
<gene>
    <name evidence="2" type="ORF">ABLG96_17445</name>
</gene>